<comment type="caution">
    <text evidence="6">Lacks conserved residue(s) required for the propagation of feature annotation.</text>
</comment>
<dbReference type="EC" id="2.7.1.148" evidence="6"/>
<evidence type="ECO:0000256" key="1">
    <source>
        <dbReference type="ARBA" id="ARBA00017473"/>
    </source>
</evidence>
<dbReference type="Proteomes" id="UP000824200">
    <property type="component" value="Unassembled WGS sequence"/>
</dbReference>
<organism evidence="8 9">
    <name type="scientific">Candidatus Fimimonas gallinarum</name>
    <dbReference type="NCBI Taxonomy" id="2840821"/>
    <lineage>
        <taxon>Bacteria</taxon>
        <taxon>Pseudomonadati</taxon>
        <taxon>Myxococcota</taxon>
        <taxon>Myxococcia</taxon>
        <taxon>Myxococcales</taxon>
        <taxon>Cystobacterineae</taxon>
        <taxon>Myxococcaceae</taxon>
        <taxon>Myxococcaceae incertae sedis</taxon>
        <taxon>Candidatus Fimimonas</taxon>
    </lineage>
</organism>
<protein>
    <recommendedName>
        <fullName evidence="1 6">4-diphosphocytidyl-2-C-methyl-D-erythritol kinase</fullName>
        <shortName evidence="6">CMK</shortName>
        <ecNumber evidence="6">2.7.1.148</ecNumber>
    </recommendedName>
    <alternativeName>
        <fullName evidence="6">4-(cytidine-5'-diphospho)-2-C-methyl-D-erythritol kinase</fullName>
    </alternativeName>
</protein>
<dbReference type="GO" id="GO:0016114">
    <property type="term" value="P:terpenoid biosynthetic process"/>
    <property type="evidence" value="ECO:0007669"/>
    <property type="project" value="InterPro"/>
</dbReference>
<keyword evidence="6" id="KW-0414">Isoprene biosynthesis</keyword>
<gene>
    <name evidence="6" type="primary">ispE</name>
    <name evidence="8" type="ORF">IAC95_00810</name>
</gene>
<comment type="similarity">
    <text evidence="6">Belongs to the GHMP kinase family. IspE subfamily.</text>
</comment>
<dbReference type="GO" id="GO:0019288">
    <property type="term" value="P:isopentenyl diphosphate biosynthetic process, methylerythritol 4-phosphate pathway"/>
    <property type="evidence" value="ECO:0007669"/>
    <property type="project" value="UniProtKB-UniRule"/>
</dbReference>
<keyword evidence="4 6" id="KW-0418">Kinase</keyword>
<evidence type="ECO:0000256" key="6">
    <source>
        <dbReference type="HAMAP-Rule" id="MF_00061"/>
    </source>
</evidence>
<dbReference type="Gene3D" id="3.30.70.890">
    <property type="entry name" value="GHMP kinase, C-terminal domain"/>
    <property type="match status" value="1"/>
</dbReference>
<dbReference type="InterPro" id="IPR014721">
    <property type="entry name" value="Ribsml_uS5_D2-typ_fold_subgr"/>
</dbReference>
<comment type="caution">
    <text evidence="8">The sequence shown here is derived from an EMBL/GenBank/DDBJ whole genome shotgun (WGS) entry which is preliminary data.</text>
</comment>
<dbReference type="GO" id="GO:0050515">
    <property type="term" value="F:4-(cytidine 5'-diphospho)-2-C-methyl-D-erythritol kinase activity"/>
    <property type="evidence" value="ECO:0007669"/>
    <property type="project" value="UniProtKB-UniRule"/>
</dbReference>
<dbReference type="HAMAP" id="MF_00061">
    <property type="entry name" value="IspE"/>
    <property type="match status" value="1"/>
</dbReference>
<sequence>MKVKCFAKLNLSLNVYKKQGLFHPIDSIAVSVDIFDTVSLTLRNDSEVTVSGTNIPLRQNTAYKAAVAFQRRFGTCGCDIAVEKHIPVGAGMGGSSADAVGVVYCLCKLHQKETSSEEVRQICAEVGSDVNMMLTGGLCRMKGKGDDVQKLPLQDKLFFAVTLFPQGVLSKDVFARWDSFRTVGASVDNDILSQVLCDGRVQEATAMFCNGLQHASQSFNYYAENYLSTCENLQLHPCMTGSGSAYFVAFERETLARNATRQLQQQGYNTILCQSVGCGVQIV</sequence>
<keyword evidence="2 6" id="KW-0808">Transferase</keyword>
<evidence type="ECO:0000256" key="2">
    <source>
        <dbReference type="ARBA" id="ARBA00022679"/>
    </source>
</evidence>
<dbReference type="GO" id="GO:0005524">
    <property type="term" value="F:ATP binding"/>
    <property type="evidence" value="ECO:0007669"/>
    <property type="project" value="UniProtKB-UniRule"/>
</dbReference>
<reference evidence="8" key="1">
    <citation type="submission" date="2020-10" db="EMBL/GenBank/DDBJ databases">
        <authorList>
            <person name="Gilroy R."/>
        </authorList>
    </citation>
    <scope>NUCLEOTIDE SEQUENCE</scope>
    <source>
        <strain evidence="8">CHK121-14286</strain>
    </source>
</reference>
<dbReference type="SUPFAM" id="SSF55060">
    <property type="entry name" value="GHMP Kinase, C-terminal domain"/>
    <property type="match status" value="1"/>
</dbReference>
<name>A0A9D1J7I9_9BACT</name>
<dbReference type="Pfam" id="PF00288">
    <property type="entry name" value="GHMP_kinases_N"/>
    <property type="match status" value="1"/>
</dbReference>
<evidence type="ECO:0000259" key="7">
    <source>
        <dbReference type="Pfam" id="PF00288"/>
    </source>
</evidence>
<evidence type="ECO:0000256" key="3">
    <source>
        <dbReference type="ARBA" id="ARBA00022741"/>
    </source>
</evidence>
<comment type="pathway">
    <text evidence="6">Isoprenoid biosynthesis; isopentenyl diphosphate biosynthesis via DXP pathway; isopentenyl diphosphate from 1-deoxy-D-xylulose 5-phosphate: step 3/6.</text>
</comment>
<keyword evidence="5 6" id="KW-0067">ATP-binding</keyword>
<dbReference type="EMBL" id="DVHL01000009">
    <property type="protein sequence ID" value="HIR65420.1"/>
    <property type="molecule type" value="Genomic_DNA"/>
</dbReference>
<reference evidence="8" key="2">
    <citation type="journal article" date="2021" name="PeerJ">
        <title>Extensive microbial diversity within the chicken gut microbiome revealed by metagenomics and culture.</title>
        <authorList>
            <person name="Gilroy R."/>
            <person name="Ravi A."/>
            <person name="Getino M."/>
            <person name="Pursley I."/>
            <person name="Horton D.L."/>
            <person name="Alikhan N.F."/>
            <person name="Baker D."/>
            <person name="Gharbi K."/>
            <person name="Hall N."/>
            <person name="Watson M."/>
            <person name="Adriaenssens E.M."/>
            <person name="Foster-Nyarko E."/>
            <person name="Jarju S."/>
            <person name="Secka A."/>
            <person name="Antonio M."/>
            <person name="Oren A."/>
            <person name="Chaudhuri R.R."/>
            <person name="La Ragione R."/>
            <person name="Hildebrand F."/>
            <person name="Pallen M.J."/>
        </authorList>
    </citation>
    <scope>NUCLEOTIDE SEQUENCE</scope>
    <source>
        <strain evidence="8">CHK121-14286</strain>
    </source>
</reference>
<dbReference type="AlphaFoldDB" id="A0A9D1J7I9"/>
<comment type="function">
    <text evidence="6">Catalyzes the phosphorylation of the position 2 hydroxy group of 4-diphosphocytidyl-2C-methyl-D-erythritol.</text>
</comment>
<dbReference type="InterPro" id="IPR036554">
    <property type="entry name" value="GHMP_kinase_C_sf"/>
</dbReference>
<feature type="active site" evidence="6">
    <location>
        <position position="8"/>
    </location>
</feature>
<feature type="active site" evidence="6">
    <location>
        <position position="129"/>
    </location>
</feature>
<proteinExistence type="inferred from homology"/>
<dbReference type="InterPro" id="IPR020568">
    <property type="entry name" value="Ribosomal_Su5_D2-typ_SF"/>
</dbReference>
<evidence type="ECO:0000313" key="9">
    <source>
        <dbReference type="Proteomes" id="UP000824200"/>
    </source>
</evidence>
<dbReference type="PANTHER" id="PTHR43527">
    <property type="entry name" value="4-DIPHOSPHOCYTIDYL-2-C-METHYL-D-ERYTHRITOL KINASE, CHLOROPLASTIC"/>
    <property type="match status" value="1"/>
</dbReference>
<dbReference type="PANTHER" id="PTHR43527:SF2">
    <property type="entry name" value="4-DIPHOSPHOCYTIDYL-2-C-METHYL-D-ERYTHRITOL KINASE, CHLOROPLASTIC"/>
    <property type="match status" value="1"/>
</dbReference>
<keyword evidence="3 6" id="KW-0547">Nucleotide-binding</keyword>
<dbReference type="PIRSF" id="PIRSF010376">
    <property type="entry name" value="IspE"/>
    <property type="match status" value="1"/>
</dbReference>
<evidence type="ECO:0000256" key="5">
    <source>
        <dbReference type="ARBA" id="ARBA00022840"/>
    </source>
</evidence>
<dbReference type="InterPro" id="IPR006204">
    <property type="entry name" value="GHMP_kinase_N_dom"/>
</dbReference>
<dbReference type="InterPro" id="IPR004424">
    <property type="entry name" value="IspE"/>
</dbReference>
<dbReference type="Gene3D" id="3.30.230.10">
    <property type="match status" value="1"/>
</dbReference>
<dbReference type="SUPFAM" id="SSF54211">
    <property type="entry name" value="Ribosomal protein S5 domain 2-like"/>
    <property type="match status" value="1"/>
</dbReference>
<evidence type="ECO:0000313" key="8">
    <source>
        <dbReference type="EMBL" id="HIR65420.1"/>
    </source>
</evidence>
<feature type="domain" description="GHMP kinase N-terminal" evidence="7">
    <location>
        <begin position="60"/>
        <end position="132"/>
    </location>
</feature>
<comment type="catalytic activity">
    <reaction evidence="6">
        <text>4-CDP-2-C-methyl-D-erythritol + ATP = 4-CDP-2-C-methyl-D-erythritol 2-phosphate + ADP + H(+)</text>
        <dbReference type="Rhea" id="RHEA:18437"/>
        <dbReference type="ChEBI" id="CHEBI:15378"/>
        <dbReference type="ChEBI" id="CHEBI:30616"/>
        <dbReference type="ChEBI" id="CHEBI:57823"/>
        <dbReference type="ChEBI" id="CHEBI:57919"/>
        <dbReference type="ChEBI" id="CHEBI:456216"/>
        <dbReference type="EC" id="2.7.1.148"/>
    </reaction>
</comment>
<accession>A0A9D1J7I9</accession>
<evidence type="ECO:0000256" key="4">
    <source>
        <dbReference type="ARBA" id="ARBA00022777"/>
    </source>
</evidence>